<comment type="catalytic activity">
    <reaction evidence="6">
        <text>cyanate + hydrogencarbonate + 3 H(+) = NH4(+) + 2 CO2</text>
        <dbReference type="Rhea" id="RHEA:11120"/>
        <dbReference type="ChEBI" id="CHEBI:15378"/>
        <dbReference type="ChEBI" id="CHEBI:16526"/>
        <dbReference type="ChEBI" id="CHEBI:17544"/>
        <dbReference type="ChEBI" id="CHEBI:28938"/>
        <dbReference type="ChEBI" id="CHEBI:29195"/>
        <dbReference type="EC" id="4.2.1.104"/>
    </reaction>
</comment>
<evidence type="ECO:0000256" key="6">
    <source>
        <dbReference type="HAMAP-Rule" id="MF_03139"/>
    </source>
</evidence>
<keyword evidence="3 7" id="KW-0694">RNA-binding</keyword>
<reference evidence="10 11" key="1">
    <citation type="journal article" date="2019" name="Nat. Plants">
        <title>Genome sequencing of Musa balbisiana reveals subgenome evolution and function divergence in polyploid bananas.</title>
        <authorList>
            <person name="Yao X."/>
        </authorList>
    </citation>
    <scope>NUCLEOTIDE SEQUENCE [LARGE SCALE GENOMIC DNA]</scope>
    <source>
        <strain evidence="11">cv. DH-PKW</strain>
        <tissue evidence="10">Leaves</tissue>
    </source>
</reference>
<dbReference type="Pfam" id="PF00076">
    <property type="entry name" value="RRM_1"/>
    <property type="match status" value="1"/>
</dbReference>
<comment type="function">
    <text evidence="1 6">Catalyzes the reaction of cyanate with bicarbonate to produce ammonia and carbon dioxide.</text>
</comment>
<keyword evidence="5 6" id="KW-0456">Lyase</keyword>
<feature type="compositionally biased region" description="Basic and acidic residues" evidence="8">
    <location>
        <begin position="301"/>
        <end position="321"/>
    </location>
</feature>
<evidence type="ECO:0000256" key="1">
    <source>
        <dbReference type="ARBA" id="ARBA00003561"/>
    </source>
</evidence>
<dbReference type="SUPFAM" id="SSF47413">
    <property type="entry name" value="lambda repressor-like DNA-binding domains"/>
    <property type="match status" value="1"/>
</dbReference>
<feature type="compositionally biased region" description="Basic and acidic residues" evidence="8">
    <location>
        <begin position="329"/>
        <end position="409"/>
    </location>
</feature>
<dbReference type="PANTHER" id="PTHR23139">
    <property type="entry name" value="RNA-BINDING PROTEIN"/>
    <property type="match status" value="1"/>
</dbReference>
<feature type="active site" evidence="6">
    <location>
        <position position="146"/>
    </location>
</feature>
<accession>A0A4S8J1A1</accession>
<dbReference type="SUPFAM" id="SSF54928">
    <property type="entry name" value="RNA-binding domain, RBD"/>
    <property type="match status" value="1"/>
</dbReference>
<dbReference type="InterPro" id="IPR010982">
    <property type="entry name" value="Lambda_DNA-bd_dom_sf"/>
</dbReference>
<dbReference type="SMART" id="SM01116">
    <property type="entry name" value="Cyanate_lyase"/>
    <property type="match status" value="1"/>
</dbReference>
<proteinExistence type="inferred from homology"/>
<dbReference type="InterPro" id="IPR035979">
    <property type="entry name" value="RBD_domain_sf"/>
</dbReference>
<keyword evidence="4" id="KW-0508">mRNA splicing</keyword>
<evidence type="ECO:0000256" key="7">
    <source>
        <dbReference type="PROSITE-ProRule" id="PRU00176"/>
    </source>
</evidence>
<feature type="domain" description="RRM" evidence="9">
    <location>
        <begin position="577"/>
        <end position="660"/>
    </location>
</feature>
<dbReference type="Pfam" id="PF02560">
    <property type="entry name" value="Cyanate_lyase"/>
    <property type="match status" value="1"/>
</dbReference>
<feature type="compositionally biased region" description="Basic residues" evidence="8">
    <location>
        <begin position="455"/>
        <end position="471"/>
    </location>
</feature>
<evidence type="ECO:0000313" key="11">
    <source>
        <dbReference type="Proteomes" id="UP000317650"/>
    </source>
</evidence>
<dbReference type="GO" id="GO:0008380">
    <property type="term" value="P:RNA splicing"/>
    <property type="evidence" value="ECO:0007669"/>
    <property type="project" value="UniProtKB-KW"/>
</dbReference>
<feature type="domain" description="RRM" evidence="9">
    <location>
        <begin position="688"/>
        <end position="764"/>
    </location>
</feature>
<evidence type="ECO:0000256" key="4">
    <source>
        <dbReference type="ARBA" id="ARBA00023187"/>
    </source>
</evidence>
<evidence type="ECO:0000313" key="10">
    <source>
        <dbReference type="EMBL" id="THU55035.1"/>
    </source>
</evidence>
<dbReference type="SMART" id="SM00360">
    <property type="entry name" value="RRM"/>
    <property type="match status" value="2"/>
</dbReference>
<evidence type="ECO:0000256" key="5">
    <source>
        <dbReference type="ARBA" id="ARBA00023239"/>
    </source>
</evidence>
<dbReference type="AlphaFoldDB" id="A0A4S8J1A1"/>
<dbReference type="FunFam" id="3.30.70.330:FF:000879">
    <property type="entry name" value="Splicing factor U2af large subunit A"/>
    <property type="match status" value="1"/>
</dbReference>
<dbReference type="InterPro" id="IPR003712">
    <property type="entry name" value="Cyanate_lyase_C"/>
</dbReference>
<evidence type="ECO:0000256" key="3">
    <source>
        <dbReference type="ARBA" id="ARBA00022884"/>
    </source>
</evidence>
<keyword evidence="2" id="KW-0507">mRNA processing</keyword>
<feature type="compositionally biased region" description="Basic and acidic residues" evidence="8">
    <location>
        <begin position="870"/>
        <end position="886"/>
    </location>
</feature>
<dbReference type="HAMAP" id="MF_00535">
    <property type="entry name" value="Cyanate_hydrat"/>
    <property type="match status" value="1"/>
</dbReference>
<dbReference type="EMBL" id="PYDT01000007">
    <property type="protein sequence ID" value="THU55035.1"/>
    <property type="molecule type" value="Genomic_DNA"/>
</dbReference>
<dbReference type="GO" id="GO:0003677">
    <property type="term" value="F:DNA binding"/>
    <property type="evidence" value="ECO:0007669"/>
    <property type="project" value="InterPro"/>
</dbReference>
<dbReference type="CDD" id="cd00559">
    <property type="entry name" value="Cyanase_C"/>
    <property type="match status" value="1"/>
</dbReference>
<evidence type="ECO:0000256" key="8">
    <source>
        <dbReference type="SAM" id="MobiDB-lite"/>
    </source>
</evidence>
<feature type="active site" evidence="6">
    <location>
        <position position="120"/>
    </location>
</feature>
<protein>
    <recommendedName>
        <fullName evidence="6">Cyanate hydratase</fullName>
        <shortName evidence="6">Cyanase</shortName>
        <ecNumber evidence="6">4.2.1.104</ecNumber>
    </recommendedName>
    <alternativeName>
        <fullName evidence="6">Cyanate hydrolase</fullName>
    </alternativeName>
    <alternativeName>
        <fullName evidence="6">Cyanate lyase</fullName>
    </alternativeName>
</protein>
<dbReference type="PRINTS" id="PR01693">
    <property type="entry name" value="CYANASE"/>
</dbReference>
<dbReference type="InterPro" id="IPR008076">
    <property type="entry name" value="Cyanase"/>
</dbReference>
<keyword evidence="11" id="KW-1185">Reference proteome</keyword>
<comment type="caution">
    <text evidence="10">The sequence shown here is derived from an EMBL/GenBank/DDBJ whole genome shotgun (WGS) entry which is preliminary data.</text>
</comment>
<sequence length="1082" mass="121412">MRTTKRSKTYRPKPKIISRRTLEMENGSGSGTAAEGAVVGRLMAAKRHSGKNYSQIATETGLTNVYVAQLLRRQAQLKPGTADALRAAIPALTDDLVAEMMAPPFRSFRPDLVHEPAVYRLNEAVMHFGESIKEIINEEFGDGIMSAIDFYCSVDKVKGVDGKDRVVVTFDGKYLPFSEQMSRTNRRKEAPGINNEGTSARTRPISFEEIMLRRKKKLTADGNERESRFKEHFVKDDAKVTLDRLDANRAGMKDFKDTMKESSKKTKEKIYKVKDGDLEGMHNYKLELYADHKPKSIYSRSNKDKERMNEKQNHPRSRNGDKLGNSSAKEFEKKQPKYTTEKERHEDRDRKSRGEMKRKEHSYADERNRLEIDYSSLRRHDLGKSRHPEYAERNDRRKDGSKHYFEQLKSKRRRSRSPECERERGRSVSSSPRGHKRSYHGREHEESSSVSFKEKSRRKHSDGDKHYHKHGSGLGGYSPRKRKPEAAVRTPSPTIPYPERKSAKWDQPPPDAKNSGAGVPPVTFKSPATKMLEPALVSPVTPTAKIHQHAPSSEIASVVMSTSIDSVQLTQSTRRMRRLYVENLPASASEKTVVDFLNNLLVSSSVNHIKGTSPCISCVLNKEKSQALVEFLTPQDATAALSYDGRSISGSVLKIRRPKDFVETATVAPEKPKEELKVVDDFVKDSSHKIFIGGISEAISSNMLMEIVGAFGTLKAYHFEFNKELNGPCAFLEYVDHSITSKACAGLNGMKLGGRVLTAVQTLPDAQENAEIVSCYGIPVHAKSLLVPSTKVLQLKNVFNKEEFLLLSESELEEVIEDIRLECTRFGTVKAVNIIRYISNLGSATENFETYPNGYLVKAESSMECPSNDSKQDVDMAPHKDAERPGDIRNDVEEIQNNNNMPLKEIEENIVFGEIDGSTTSKDAQQIGDVAADQPMETEKDVIVEIGAEIGLFSETPKLGEDAAEVEQNADLSSVTAEKAELTSDVDPASTENTCLQTSSAKEAELTKEDDEHLSTYRTVIDKEDHQDFDVSLFEPGSVFVEFLRTEATCMAAHCLHGRTYGEQTVTAGFFPHDMYLARFHR</sequence>
<evidence type="ECO:0000259" key="9">
    <source>
        <dbReference type="PROSITE" id="PS50102"/>
    </source>
</evidence>
<organism evidence="10 11">
    <name type="scientific">Musa balbisiana</name>
    <name type="common">Banana</name>
    <dbReference type="NCBI Taxonomy" id="52838"/>
    <lineage>
        <taxon>Eukaryota</taxon>
        <taxon>Viridiplantae</taxon>
        <taxon>Streptophyta</taxon>
        <taxon>Embryophyta</taxon>
        <taxon>Tracheophyta</taxon>
        <taxon>Spermatophyta</taxon>
        <taxon>Magnoliopsida</taxon>
        <taxon>Liliopsida</taxon>
        <taxon>Zingiberales</taxon>
        <taxon>Musaceae</taxon>
        <taxon>Musa</taxon>
    </lineage>
</organism>
<dbReference type="GO" id="GO:0003723">
    <property type="term" value="F:RNA binding"/>
    <property type="evidence" value="ECO:0007669"/>
    <property type="project" value="UniProtKB-UniRule"/>
</dbReference>
<dbReference type="InterPro" id="IPR036581">
    <property type="entry name" value="Cyanate_lyase_C_sf"/>
</dbReference>
<name>A0A4S8J1A1_MUSBA</name>
<dbReference type="Gene3D" id="1.10.260.40">
    <property type="entry name" value="lambda repressor-like DNA-binding domains"/>
    <property type="match status" value="1"/>
</dbReference>
<gene>
    <name evidence="6" type="primary">CYN</name>
    <name evidence="10" type="ORF">C4D60_Mb11t02320</name>
</gene>
<dbReference type="Proteomes" id="UP000317650">
    <property type="component" value="Chromosome 11"/>
</dbReference>
<dbReference type="GO" id="GO:0006397">
    <property type="term" value="P:mRNA processing"/>
    <property type="evidence" value="ECO:0007669"/>
    <property type="project" value="UniProtKB-KW"/>
</dbReference>
<dbReference type="Gene3D" id="3.30.70.330">
    <property type="match status" value="4"/>
</dbReference>
<feature type="region of interest" description="Disordered" evidence="8">
    <location>
        <begin position="864"/>
        <end position="886"/>
    </location>
</feature>
<dbReference type="EC" id="4.2.1.104" evidence="6"/>
<dbReference type="SUPFAM" id="SSF55234">
    <property type="entry name" value="Cyanase C-terminal domain"/>
    <property type="match status" value="1"/>
</dbReference>
<feature type="compositionally biased region" description="Basic and acidic residues" evidence="8">
    <location>
        <begin position="416"/>
        <end position="426"/>
    </location>
</feature>
<dbReference type="PROSITE" id="PS50102">
    <property type="entry name" value="RRM"/>
    <property type="match status" value="2"/>
</dbReference>
<evidence type="ECO:0000256" key="2">
    <source>
        <dbReference type="ARBA" id="ARBA00022664"/>
    </source>
</evidence>
<dbReference type="Gene3D" id="3.30.1160.10">
    <property type="entry name" value="Cyanate lyase, C-terminal domain"/>
    <property type="match status" value="1"/>
</dbReference>
<dbReference type="STRING" id="52838.A0A4S8J1A1"/>
<comment type="similarity">
    <text evidence="6">Belongs to the cyanase family.</text>
</comment>
<feature type="active site" evidence="6">
    <location>
        <position position="123"/>
    </location>
</feature>
<dbReference type="FunFam" id="3.30.1160.10:FF:000002">
    <property type="entry name" value="Cyanate hydratase"/>
    <property type="match status" value="1"/>
</dbReference>
<dbReference type="InterPro" id="IPR012677">
    <property type="entry name" value="Nucleotide-bd_a/b_plait_sf"/>
</dbReference>
<dbReference type="InterPro" id="IPR000504">
    <property type="entry name" value="RRM_dom"/>
</dbReference>
<feature type="region of interest" description="Disordered" evidence="8">
    <location>
        <begin position="295"/>
        <end position="519"/>
    </location>
</feature>
<dbReference type="GO" id="GO:0008824">
    <property type="term" value="F:cyanate hydratase activity"/>
    <property type="evidence" value="ECO:0007669"/>
    <property type="project" value="UniProtKB-UniRule"/>
</dbReference>